<evidence type="ECO:0000256" key="5">
    <source>
        <dbReference type="SAM" id="SignalP"/>
    </source>
</evidence>
<dbReference type="PROSITE" id="PS51257">
    <property type="entry name" value="PROKAR_LIPOPROTEIN"/>
    <property type="match status" value="1"/>
</dbReference>
<dbReference type="RefSeq" id="WP_073786945.1">
    <property type="nucleotide sequence ID" value="NZ_CP109290.1"/>
</dbReference>
<keyword evidence="3" id="KW-0813">Transport</keyword>
<comment type="caution">
    <text evidence="7">The sequence shown here is derived from an EMBL/GenBank/DDBJ whole genome shotgun (WGS) entry which is preliminary data.</text>
</comment>
<dbReference type="GO" id="GO:1901678">
    <property type="term" value="P:iron coordination entity transport"/>
    <property type="evidence" value="ECO:0007669"/>
    <property type="project" value="UniProtKB-ARBA"/>
</dbReference>
<dbReference type="AlphaFoldDB" id="A0A1Q4VAK1"/>
<sequence>MSTTRTRRTAAFAAVAALTLSACGSDGDDAKKSDGGGDTRTVTTVMGKVKVPNEPKRVVVLDTDALDSAVTLGVTPVGAVTSEGGAPLSTYLPEDKLKGVKKVGLIAEPNLEAIHGLDPDLIISSKARDEKNYDELTKIAPTVFTETTGPDWRKNFTLHADVLGKKDEAAKAVAGYEKAIGEVTTALGGAGKAAKTKVGFVRFLEGADTRLYMNDTFVGSILKDLKVGRPANVDKTGFSLDVSPERINEADSDVIFYSTYGDPAKAKETSITGGALWKRLGAVKSGKTYKVDDSLWMLGIGYTGAGQILDQMREQLS</sequence>
<gene>
    <name evidence="7" type="ORF">AB852_12030</name>
</gene>
<evidence type="ECO:0000259" key="6">
    <source>
        <dbReference type="PROSITE" id="PS50983"/>
    </source>
</evidence>
<dbReference type="CDD" id="cd01146">
    <property type="entry name" value="FhuD"/>
    <property type="match status" value="1"/>
</dbReference>
<keyword evidence="8" id="KW-1185">Reference proteome</keyword>
<protein>
    <submittedName>
        <fullName evidence="7">Iron-siderophore ABC transporter substrate-binding protein</fullName>
    </submittedName>
</protein>
<evidence type="ECO:0000256" key="2">
    <source>
        <dbReference type="ARBA" id="ARBA00008814"/>
    </source>
</evidence>
<keyword evidence="4 5" id="KW-0732">Signal</keyword>
<evidence type="ECO:0000256" key="3">
    <source>
        <dbReference type="ARBA" id="ARBA00022448"/>
    </source>
</evidence>
<dbReference type="PROSITE" id="PS50983">
    <property type="entry name" value="FE_B12_PBP"/>
    <property type="match status" value="1"/>
</dbReference>
<dbReference type="Proteomes" id="UP000186455">
    <property type="component" value="Unassembled WGS sequence"/>
</dbReference>
<dbReference type="PANTHER" id="PTHR30532">
    <property type="entry name" value="IRON III DICITRATE-BINDING PERIPLASMIC PROTEIN"/>
    <property type="match status" value="1"/>
</dbReference>
<reference evidence="7 8" key="1">
    <citation type="submission" date="2015-06" db="EMBL/GenBank/DDBJ databases">
        <title>Cloning and characterization of the uncialamcin biosynthetic gene cluster.</title>
        <authorList>
            <person name="Yan X."/>
            <person name="Huang T."/>
            <person name="Ge H."/>
            <person name="Shen B."/>
        </authorList>
    </citation>
    <scope>NUCLEOTIDE SEQUENCE [LARGE SCALE GENOMIC DNA]</scope>
    <source>
        <strain evidence="7 8">DCA2648</strain>
    </source>
</reference>
<comment type="subcellular location">
    <subcellularLocation>
        <location evidence="1">Cell envelope</location>
    </subcellularLocation>
</comment>
<dbReference type="EMBL" id="LFBV01000002">
    <property type="protein sequence ID" value="OKH94874.1"/>
    <property type="molecule type" value="Genomic_DNA"/>
</dbReference>
<dbReference type="STRING" id="1048205.AB852_12030"/>
<comment type="similarity">
    <text evidence="2">Belongs to the bacterial solute-binding protein 8 family.</text>
</comment>
<accession>A0A1Q4VAK1</accession>
<evidence type="ECO:0000256" key="1">
    <source>
        <dbReference type="ARBA" id="ARBA00004196"/>
    </source>
</evidence>
<evidence type="ECO:0000256" key="4">
    <source>
        <dbReference type="ARBA" id="ARBA00022729"/>
    </source>
</evidence>
<dbReference type="InterPro" id="IPR051313">
    <property type="entry name" value="Bact_iron-sidero_bind"/>
</dbReference>
<dbReference type="Gene3D" id="3.40.50.1980">
    <property type="entry name" value="Nitrogenase molybdenum iron protein domain"/>
    <property type="match status" value="2"/>
</dbReference>
<evidence type="ECO:0000313" key="8">
    <source>
        <dbReference type="Proteomes" id="UP000186455"/>
    </source>
</evidence>
<dbReference type="InterPro" id="IPR002491">
    <property type="entry name" value="ABC_transptr_periplasmic_BD"/>
</dbReference>
<dbReference type="GO" id="GO:0030288">
    <property type="term" value="C:outer membrane-bounded periplasmic space"/>
    <property type="evidence" value="ECO:0007669"/>
    <property type="project" value="TreeGrafter"/>
</dbReference>
<feature type="signal peptide" evidence="5">
    <location>
        <begin position="1"/>
        <end position="24"/>
    </location>
</feature>
<feature type="chain" id="PRO_5038662421" evidence="5">
    <location>
        <begin position="25"/>
        <end position="317"/>
    </location>
</feature>
<feature type="domain" description="Fe/B12 periplasmic-binding" evidence="6">
    <location>
        <begin position="57"/>
        <end position="317"/>
    </location>
</feature>
<organism evidence="7 8">
    <name type="scientific">Streptomyces uncialis</name>
    <dbReference type="NCBI Taxonomy" id="1048205"/>
    <lineage>
        <taxon>Bacteria</taxon>
        <taxon>Bacillati</taxon>
        <taxon>Actinomycetota</taxon>
        <taxon>Actinomycetes</taxon>
        <taxon>Kitasatosporales</taxon>
        <taxon>Streptomycetaceae</taxon>
        <taxon>Streptomyces</taxon>
    </lineage>
</organism>
<evidence type="ECO:0000313" key="7">
    <source>
        <dbReference type="EMBL" id="OKH94874.1"/>
    </source>
</evidence>
<name>A0A1Q4VAK1_9ACTN</name>
<proteinExistence type="inferred from homology"/>
<dbReference type="SUPFAM" id="SSF53807">
    <property type="entry name" value="Helical backbone' metal receptor"/>
    <property type="match status" value="1"/>
</dbReference>
<dbReference type="PANTHER" id="PTHR30532:SF21">
    <property type="entry name" value="SIDEROPHORE-BINDING LIPOPROTEIN YFIY-RELATED"/>
    <property type="match status" value="1"/>
</dbReference>
<dbReference type="Pfam" id="PF01497">
    <property type="entry name" value="Peripla_BP_2"/>
    <property type="match status" value="1"/>
</dbReference>